<dbReference type="Pfam" id="PF00069">
    <property type="entry name" value="Pkinase"/>
    <property type="match status" value="1"/>
</dbReference>
<comment type="subcellular location">
    <subcellularLocation>
        <location evidence="1">Cell membrane</location>
        <topology evidence="1">Multi-pass membrane protein</topology>
    </subcellularLocation>
</comment>
<organism evidence="15 16">
    <name type="scientific">Streptomyces nojiriensis</name>
    <dbReference type="NCBI Taxonomy" id="66374"/>
    <lineage>
        <taxon>Bacteria</taxon>
        <taxon>Bacillati</taxon>
        <taxon>Actinomycetota</taxon>
        <taxon>Actinomycetes</taxon>
        <taxon>Kitasatosporales</taxon>
        <taxon>Streptomycetaceae</taxon>
        <taxon>Streptomyces</taxon>
    </lineage>
</organism>
<comment type="caution">
    <text evidence="15">The sequence shown here is derived from an EMBL/GenBank/DDBJ whole genome shotgun (WGS) entry which is preliminary data.</text>
</comment>
<dbReference type="InterPro" id="IPR000719">
    <property type="entry name" value="Prot_kinase_dom"/>
</dbReference>
<evidence type="ECO:0000256" key="12">
    <source>
        <dbReference type="SAM" id="Phobius"/>
    </source>
</evidence>
<feature type="transmembrane region" description="Helical" evidence="12">
    <location>
        <begin position="440"/>
        <end position="461"/>
    </location>
</feature>
<dbReference type="InterPro" id="IPR011701">
    <property type="entry name" value="MFS"/>
</dbReference>
<evidence type="ECO:0000256" key="4">
    <source>
        <dbReference type="ARBA" id="ARBA00022692"/>
    </source>
</evidence>
<protein>
    <recommendedName>
        <fullName evidence="17">Non-specific serine/threonine protein kinase</fullName>
    </recommendedName>
</protein>
<dbReference type="Pfam" id="PF07690">
    <property type="entry name" value="MFS_1"/>
    <property type="match status" value="1"/>
</dbReference>
<dbReference type="PANTHER" id="PTHR42718">
    <property type="entry name" value="MAJOR FACILITATOR SUPERFAMILY MULTIDRUG TRANSPORTER MFSC"/>
    <property type="match status" value="1"/>
</dbReference>
<dbReference type="InterPro" id="IPR017441">
    <property type="entry name" value="Protein_kinase_ATP_BS"/>
</dbReference>
<keyword evidence="16" id="KW-1185">Reference proteome</keyword>
<dbReference type="SUPFAM" id="SSF103473">
    <property type="entry name" value="MFS general substrate transporter"/>
    <property type="match status" value="1"/>
</dbReference>
<keyword evidence="6 10" id="KW-0067">ATP-binding</keyword>
<feature type="transmembrane region" description="Helical" evidence="12">
    <location>
        <begin position="827"/>
        <end position="849"/>
    </location>
</feature>
<feature type="transmembrane region" description="Helical" evidence="12">
    <location>
        <begin position="749"/>
        <end position="770"/>
    </location>
</feature>
<dbReference type="Gene3D" id="3.30.200.20">
    <property type="entry name" value="Phosphorylase Kinase, domain 1"/>
    <property type="match status" value="1"/>
</dbReference>
<feature type="compositionally biased region" description="Pro residues" evidence="11">
    <location>
        <begin position="377"/>
        <end position="391"/>
    </location>
</feature>
<dbReference type="PROSITE" id="PS00107">
    <property type="entry name" value="PROTEIN_KINASE_ATP"/>
    <property type="match status" value="1"/>
</dbReference>
<keyword evidence="4 12" id="KW-0812">Transmembrane</keyword>
<feature type="transmembrane region" description="Helical" evidence="12">
    <location>
        <begin position="655"/>
        <end position="679"/>
    </location>
</feature>
<evidence type="ECO:0000256" key="3">
    <source>
        <dbReference type="ARBA" id="ARBA00022475"/>
    </source>
</evidence>
<dbReference type="GeneID" id="95595222"/>
<evidence type="ECO:0000256" key="5">
    <source>
        <dbReference type="ARBA" id="ARBA00022741"/>
    </source>
</evidence>
<feature type="binding site" evidence="10">
    <location>
        <position position="43"/>
    </location>
    <ligand>
        <name>ATP</name>
        <dbReference type="ChEBI" id="CHEBI:30616"/>
    </ligand>
</feature>
<feature type="transmembrane region" description="Helical" evidence="12">
    <location>
        <begin position="553"/>
        <end position="574"/>
    </location>
</feature>
<evidence type="ECO:0000256" key="11">
    <source>
        <dbReference type="SAM" id="MobiDB-lite"/>
    </source>
</evidence>
<feature type="domain" description="Major facilitator superfamily (MFS) profile" evidence="14">
    <location>
        <begin position="400"/>
        <end position="853"/>
    </location>
</feature>
<dbReference type="InterPro" id="IPR008271">
    <property type="entry name" value="Ser/Thr_kinase_AS"/>
</dbReference>
<evidence type="ECO:0000256" key="2">
    <source>
        <dbReference type="ARBA" id="ARBA00022448"/>
    </source>
</evidence>
<feature type="compositionally biased region" description="Low complexity" evidence="11">
    <location>
        <begin position="363"/>
        <end position="376"/>
    </location>
</feature>
<dbReference type="InterPro" id="IPR020846">
    <property type="entry name" value="MFS_dom"/>
</dbReference>
<keyword evidence="5 10" id="KW-0547">Nucleotide-binding</keyword>
<reference evidence="16" key="1">
    <citation type="submission" date="2023-07" db="EMBL/GenBank/DDBJ databases">
        <title>Whole genome shotgun sequence of Streptomyces nojiriensis NBRC 13794.</title>
        <authorList>
            <person name="Komaki H."/>
            <person name="Tamura T."/>
        </authorList>
    </citation>
    <scope>NUCLEOTIDE SEQUENCE [LARGE SCALE GENOMIC DNA]</scope>
    <source>
        <strain evidence="16">NBRC 13794</strain>
    </source>
</reference>
<dbReference type="PROSITE" id="PS50011">
    <property type="entry name" value="PROTEIN_KINASE_DOM"/>
    <property type="match status" value="1"/>
</dbReference>
<keyword evidence="9" id="KW-0046">Antibiotic resistance</keyword>
<gene>
    <name evidence="15" type="ORF">Snoj_12280</name>
</gene>
<evidence type="ECO:0000256" key="7">
    <source>
        <dbReference type="ARBA" id="ARBA00022989"/>
    </source>
</evidence>
<keyword evidence="8 12" id="KW-0472">Membrane</keyword>
<feature type="domain" description="Protein kinase" evidence="13">
    <location>
        <begin position="15"/>
        <end position="279"/>
    </location>
</feature>
<evidence type="ECO:0000259" key="14">
    <source>
        <dbReference type="PROSITE" id="PS50850"/>
    </source>
</evidence>
<dbReference type="Gene3D" id="1.10.510.10">
    <property type="entry name" value="Transferase(Phosphotransferase) domain 1"/>
    <property type="match status" value="1"/>
</dbReference>
<feature type="transmembrane region" description="Helical" evidence="12">
    <location>
        <begin position="782"/>
        <end position="807"/>
    </location>
</feature>
<evidence type="ECO:0000313" key="16">
    <source>
        <dbReference type="Proteomes" id="UP000613974"/>
    </source>
</evidence>
<evidence type="ECO:0000256" key="10">
    <source>
        <dbReference type="PROSITE-ProRule" id="PRU10141"/>
    </source>
</evidence>
<dbReference type="CDD" id="cd14014">
    <property type="entry name" value="STKc_PknB_like"/>
    <property type="match status" value="1"/>
</dbReference>
<dbReference type="Gene3D" id="1.20.1250.20">
    <property type="entry name" value="MFS general substrate transporter like domains"/>
    <property type="match status" value="2"/>
</dbReference>
<dbReference type="InterPro" id="IPR036259">
    <property type="entry name" value="MFS_trans_sf"/>
</dbReference>
<keyword evidence="3" id="KW-1003">Cell membrane</keyword>
<evidence type="ECO:0000256" key="9">
    <source>
        <dbReference type="ARBA" id="ARBA00023251"/>
    </source>
</evidence>
<feature type="transmembrane region" description="Helical" evidence="12">
    <location>
        <begin position="691"/>
        <end position="713"/>
    </location>
</feature>
<evidence type="ECO:0000256" key="8">
    <source>
        <dbReference type="ARBA" id="ARBA00023136"/>
    </source>
</evidence>
<dbReference type="Proteomes" id="UP000613974">
    <property type="component" value="Unassembled WGS sequence"/>
</dbReference>
<evidence type="ECO:0000259" key="13">
    <source>
        <dbReference type="PROSITE" id="PS50011"/>
    </source>
</evidence>
<evidence type="ECO:0008006" key="17">
    <source>
        <dbReference type="Google" id="ProtNLM"/>
    </source>
</evidence>
<dbReference type="SMART" id="SM00220">
    <property type="entry name" value="S_TKc"/>
    <property type="match status" value="1"/>
</dbReference>
<dbReference type="RefSeq" id="WP_189740995.1">
    <property type="nucleotide sequence ID" value="NZ_BMRL01000009.1"/>
</dbReference>
<sequence length="857" mass="87518">MDQLIAEDPSRIGPYRLIARLGAGGMGLVYLGRSEVGRTVAVKVVQAEFAGNPEFRRRFAREVAAARRVGGSWTAAVLDADTEAAVPWVATQYIPGPDLQTVVARQFGPLPEDSVRTLANRLALALRAVHEAGLIHRDLKPSNVLVTVDGPRVIDFGIARAMDSLTGDSLHTRTGMLIGSPGFMSPEQVRGLELSPASDVFCLGAVLVYAATGRMLFGAKDTGLNAHLFRIAEEEADLTGVPESLAGLVGACLHKDPALRPTPGEVAERTAEDAAGEWLPGAVLAQLGRHAAQLLDYVPASPVGAGAGGGAPTEESHAEETPVGKTPVGKTPVGKTPDPRLVPSQSRQDASPYRTPPPPPAYAPTAPGHFGPADGFGPPPGPVPGDPPVAAPPHPRRWWGLAVLALTQLLVLVEAAQFNLLGPRIHAEFGLGYDGLGPVFSAYLVSLGGLLLLGGHLVDLLGARRMLVTGLIGSAAAAVLGGAAGGSALLITSRALQGAFAALLVPAALSLVATGFTDPRERGRAFGIYAAVAAGGSALGVFTGGWLAETLDWRWALWSVVPLAVLALVGALTLLPDRPGRTGARFDGLGVLLGTAGSAALTYGLAEVETVGWSVALSLSLIVGGVVLLAVFLWWQTRTSGPLLPAYVLADRSRLASLLVLLCTGVAVVALLPALGFFAQQIRGEGPGVSGTAHLPVAAAALVAATQISARLLPRLAPRALLLPGLVVTALGLALLAGVGGAATYTTGVLPGMLLTGAGLGLALVPLYAIATAGVAPQHAGAASAALGAAHHLGQAIGGAVLGTVLMNRLNQVSDDTDVFARLLASYTTTLWCGVGALLLAALPAALLIRTPRRDPA</sequence>
<dbReference type="PROSITE" id="PS00108">
    <property type="entry name" value="PROTEIN_KINASE_ST"/>
    <property type="match status" value="1"/>
</dbReference>
<evidence type="ECO:0000313" key="15">
    <source>
        <dbReference type="EMBL" id="GHI67310.1"/>
    </source>
</evidence>
<feature type="transmembrane region" description="Helical" evidence="12">
    <location>
        <begin position="612"/>
        <end position="635"/>
    </location>
</feature>
<feature type="transmembrane region" description="Helical" evidence="12">
    <location>
        <begin position="586"/>
        <end position="606"/>
    </location>
</feature>
<feature type="transmembrane region" description="Helical" evidence="12">
    <location>
        <begin position="528"/>
        <end position="547"/>
    </location>
</feature>
<feature type="transmembrane region" description="Helical" evidence="12">
    <location>
        <begin position="497"/>
        <end position="516"/>
    </location>
</feature>
<keyword evidence="7 12" id="KW-1133">Transmembrane helix</keyword>
<feature type="transmembrane region" description="Helical" evidence="12">
    <location>
        <begin position="468"/>
        <end position="491"/>
    </location>
</feature>
<dbReference type="PROSITE" id="PS50850">
    <property type="entry name" value="MFS"/>
    <property type="match status" value="1"/>
</dbReference>
<name>A0ABQ3SGN9_9ACTN</name>
<accession>A0ABQ3SGN9</accession>
<dbReference type="EMBL" id="BNEC01000003">
    <property type="protein sequence ID" value="GHI67310.1"/>
    <property type="molecule type" value="Genomic_DNA"/>
</dbReference>
<dbReference type="SUPFAM" id="SSF56112">
    <property type="entry name" value="Protein kinase-like (PK-like)"/>
    <property type="match status" value="1"/>
</dbReference>
<proteinExistence type="predicted"/>
<dbReference type="InterPro" id="IPR011009">
    <property type="entry name" value="Kinase-like_dom_sf"/>
</dbReference>
<dbReference type="PANTHER" id="PTHR42718:SF46">
    <property type="entry name" value="BLR6921 PROTEIN"/>
    <property type="match status" value="1"/>
</dbReference>
<evidence type="ECO:0000256" key="6">
    <source>
        <dbReference type="ARBA" id="ARBA00022840"/>
    </source>
</evidence>
<feature type="region of interest" description="Disordered" evidence="11">
    <location>
        <begin position="305"/>
        <end position="391"/>
    </location>
</feature>
<keyword evidence="2" id="KW-0813">Transport</keyword>
<evidence type="ECO:0000256" key="1">
    <source>
        <dbReference type="ARBA" id="ARBA00004651"/>
    </source>
</evidence>
<feature type="transmembrane region" description="Helical" evidence="12">
    <location>
        <begin position="720"/>
        <end position="743"/>
    </location>
</feature>